<feature type="compositionally biased region" description="Polar residues" evidence="2">
    <location>
        <begin position="24"/>
        <end position="35"/>
    </location>
</feature>
<keyword evidence="1" id="KW-0175">Coiled coil</keyword>
<feature type="compositionally biased region" description="Basic and acidic residues" evidence="2">
    <location>
        <begin position="67"/>
        <end position="76"/>
    </location>
</feature>
<organism evidence="3">
    <name type="scientific">Melanopsichium pennsylvanicum 4</name>
    <dbReference type="NCBI Taxonomy" id="1398559"/>
    <lineage>
        <taxon>Eukaryota</taxon>
        <taxon>Fungi</taxon>
        <taxon>Dikarya</taxon>
        <taxon>Basidiomycota</taxon>
        <taxon>Ustilaginomycotina</taxon>
        <taxon>Ustilaginomycetes</taxon>
        <taxon>Ustilaginales</taxon>
        <taxon>Ustilaginaceae</taxon>
        <taxon>Melanopsichium</taxon>
    </lineage>
</organism>
<feature type="compositionally biased region" description="Basic and acidic residues" evidence="2">
    <location>
        <begin position="13"/>
        <end position="23"/>
    </location>
</feature>
<sequence length="254" mass="28138">MEVLTSPTPSRIEAVELKSEKQIDSASTDSGSLTQRAALIRDELLGNGSLEQEPVQASRSSSASSEAKSDVAGEKETSDDDEALEDRLSRSSIAQALRHIAVSFDEKIQQMHNDECALLKAQIEAKEHENQYLKTQLNETAHSYDERHREKEAFGHVIDHKNELLCVSDRTSTRLFDMLHSIKAQAEEAESLSPSIRSRSLTPSNSSQSNNSTSLFSSESTMMPPPGEFKVRADELIKEIQDKHSDQIALSIVN</sequence>
<feature type="region of interest" description="Disordered" evidence="2">
    <location>
        <begin position="1"/>
        <end position="84"/>
    </location>
</feature>
<name>A0A077RCD2_9BASI</name>
<accession>A0A077RCD2</accession>
<evidence type="ECO:0000256" key="1">
    <source>
        <dbReference type="SAM" id="Coils"/>
    </source>
</evidence>
<feature type="region of interest" description="Disordered" evidence="2">
    <location>
        <begin position="188"/>
        <end position="232"/>
    </location>
</feature>
<feature type="compositionally biased region" description="Low complexity" evidence="2">
    <location>
        <begin position="195"/>
        <end position="221"/>
    </location>
</feature>
<reference evidence="3" key="1">
    <citation type="journal article" date="2014" name="Genome Biol. Evol.">
        <title>Gene Loss Rather Than Gene Gain Is Associated with a Host Jump from Monocots to Dicots in the Smut Fungus Melanopsichium pennsylvanicum.</title>
        <authorList>
            <person name="Sharma R."/>
            <person name="Mishra B."/>
            <person name="Runge F."/>
            <person name="Thines M."/>
        </authorList>
    </citation>
    <scope>NUCLEOTIDE SEQUENCE</scope>
    <source>
        <strain evidence="3">4</strain>
    </source>
</reference>
<dbReference type="EMBL" id="HG529712">
    <property type="protein sequence ID" value="CDI56987.1"/>
    <property type="molecule type" value="Genomic_DNA"/>
</dbReference>
<feature type="coiled-coil region" evidence="1">
    <location>
        <begin position="111"/>
        <end position="138"/>
    </location>
</feature>
<proteinExistence type="predicted"/>
<evidence type="ECO:0000313" key="3">
    <source>
        <dbReference type="EMBL" id="CDI56987.1"/>
    </source>
</evidence>
<evidence type="ECO:0000256" key="2">
    <source>
        <dbReference type="SAM" id="MobiDB-lite"/>
    </source>
</evidence>
<dbReference type="AlphaFoldDB" id="A0A077RCD2"/>
<feature type="compositionally biased region" description="Low complexity" evidence="2">
    <location>
        <begin position="57"/>
        <end position="66"/>
    </location>
</feature>
<protein>
    <submittedName>
        <fullName evidence="3">Uncharacterized protein</fullName>
    </submittedName>
</protein>